<reference evidence="1 2" key="1">
    <citation type="journal article" date="2020" name="Cell">
        <title>Large-Scale Comparative Analyses of Tick Genomes Elucidate Their Genetic Diversity and Vector Capacities.</title>
        <authorList>
            <consortium name="Tick Genome and Microbiome Consortium (TIGMIC)"/>
            <person name="Jia N."/>
            <person name="Wang J."/>
            <person name="Shi W."/>
            <person name="Du L."/>
            <person name="Sun Y."/>
            <person name="Zhan W."/>
            <person name="Jiang J.F."/>
            <person name="Wang Q."/>
            <person name="Zhang B."/>
            <person name="Ji P."/>
            <person name="Bell-Sakyi L."/>
            <person name="Cui X.M."/>
            <person name="Yuan T.T."/>
            <person name="Jiang B.G."/>
            <person name="Yang W.F."/>
            <person name="Lam T.T."/>
            <person name="Chang Q.C."/>
            <person name="Ding S.J."/>
            <person name="Wang X.J."/>
            <person name="Zhu J.G."/>
            <person name="Ruan X.D."/>
            <person name="Zhao L."/>
            <person name="Wei J.T."/>
            <person name="Ye R.Z."/>
            <person name="Que T.C."/>
            <person name="Du C.H."/>
            <person name="Zhou Y.H."/>
            <person name="Cheng J.X."/>
            <person name="Dai P.F."/>
            <person name="Guo W.B."/>
            <person name="Han X.H."/>
            <person name="Huang E.J."/>
            <person name="Li L.F."/>
            <person name="Wei W."/>
            <person name="Gao Y.C."/>
            <person name="Liu J.Z."/>
            <person name="Shao H.Z."/>
            <person name="Wang X."/>
            <person name="Wang C.C."/>
            <person name="Yang T.C."/>
            <person name="Huo Q.B."/>
            <person name="Li W."/>
            <person name="Chen H.Y."/>
            <person name="Chen S.E."/>
            <person name="Zhou L.G."/>
            <person name="Ni X.B."/>
            <person name="Tian J.H."/>
            <person name="Sheng Y."/>
            <person name="Liu T."/>
            <person name="Pan Y.S."/>
            <person name="Xia L.Y."/>
            <person name="Li J."/>
            <person name="Zhao F."/>
            <person name="Cao W.C."/>
        </authorList>
    </citation>
    <scope>NUCLEOTIDE SEQUENCE [LARGE SCALE GENOMIC DNA]</scope>
    <source>
        <strain evidence="1">Iper-2018</strain>
    </source>
</reference>
<dbReference type="Proteomes" id="UP000805193">
    <property type="component" value="Unassembled WGS sequence"/>
</dbReference>
<gene>
    <name evidence="1" type="ORF">HPB47_028414</name>
</gene>
<protein>
    <submittedName>
        <fullName evidence="1">Uncharacterized protein</fullName>
    </submittedName>
</protein>
<evidence type="ECO:0000313" key="2">
    <source>
        <dbReference type="Proteomes" id="UP000805193"/>
    </source>
</evidence>
<sequence length="329" mass="37881">MAPTPATRLLAVLSEKYAYLVSLRDPRITGWSLTADLRFILPVCLGYLYVVMIAGPRWMGNRKPYNLKTVIMAYNLFQVIANAVFFLQYMRLTYLGGNYSLFCQGIDYSPNANEMRILRTSWWYLFVRITDLMDTIFFVATKKFSHITYLHVVHHSLVVLNGWLYLNFGGGGQLIMVLCFNTLVHVVMYGYYFLSSLGPRIQKYLWWKRYLTRLQIFQIAFLTGQRVDPRGNERKGGGNVPAWCANLGLSAKNKRQCEKRLGGERTHRVVERGDETTVDGPHANYRTEFHRVCACNLKKWVRGQGAPPIVSQPTTGTSPPWMDRAGRRR</sequence>
<evidence type="ECO:0000313" key="1">
    <source>
        <dbReference type="EMBL" id="KAG0424366.1"/>
    </source>
</evidence>
<dbReference type="EMBL" id="JABSTQ010009981">
    <property type="protein sequence ID" value="KAG0424366.1"/>
    <property type="molecule type" value="Genomic_DNA"/>
</dbReference>
<proteinExistence type="predicted"/>
<keyword evidence="2" id="KW-1185">Reference proteome</keyword>
<accession>A0AC60PUL0</accession>
<organism evidence="1 2">
    <name type="scientific">Ixodes persulcatus</name>
    <name type="common">Taiga tick</name>
    <dbReference type="NCBI Taxonomy" id="34615"/>
    <lineage>
        <taxon>Eukaryota</taxon>
        <taxon>Metazoa</taxon>
        <taxon>Ecdysozoa</taxon>
        <taxon>Arthropoda</taxon>
        <taxon>Chelicerata</taxon>
        <taxon>Arachnida</taxon>
        <taxon>Acari</taxon>
        <taxon>Parasitiformes</taxon>
        <taxon>Ixodida</taxon>
        <taxon>Ixodoidea</taxon>
        <taxon>Ixodidae</taxon>
        <taxon>Ixodinae</taxon>
        <taxon>Ixodes</taxon>
    </lineage>
</organism>
<name>A0AC60PUL0_IXOPE</name>
<comment type="caution">
    <text evidence="1">The sequence shown here is derived from an EMBL/GenBank/DDBJ whole genome shotgun (WGS) entry which is preliminary data.</text>
</comment>